<feature type="domain" description="Histidine kinase" evidence="12">
    <location>
        <begin position="525"/>
        <end position="758"/>
    </location>
</feature>
<protein>
    <recommendedName>
        <fullName evidence="2">histidine kinase</fullName>
        <ecNumber evidence="2">2.7.13.3</ecNumber>
    </recommendedName>
</protein>
<evidence type="ECO:0000256" key="1">
    <source>
        <dbReference type="ARBA" id="ARBA00000085"/>
    </source>
</evidence>
<dbReference type="SMART" id="SM00388">
    <property type="entry name" value="HisKA"/>
    <property type="match status" value="1"/>
</dbReference>
<dbReference type="EC" id="2.7.13.3" evidence="2"/>
<dbReference type="Gene3D" id="6.10.340.10">
    <property type="match status" value="1"/>
</dbReference>
<evidence type="ECO:0000259" key="13">
    <source>
        <dbReference type="PROSITE" id="PS50110"/>
    </source>
</evidence>
<dbReference type="Gene3D" id="1.10.287.130">
    <property type="match status" value="1"/>
</dbReference>
<dbReference type="SUPFAM" id="SSF52172">
    <property type="entry name" value="CheY-like"/>
    <property type="match status" value="1"/>
</dbReference>
<evidence type="ECO:0000313" key="15">
    <source>
        <dbReference type="Proteomes" id="UP001519287"/>
    </source>
</evidence>
<organism evidence="14 15">
    <name type="scientific">Paenibacillus eucommiae</name>
    <dbReference type="NCBI Taxonomy" id="1355755"/>
    <lineage>
        <taxon>Bacteria</taxon>
        <taxon>Bacillati</taxon>
        <taxon>Bacillota</taxon>
        <taxon>Bacilli</taxon>
        <taxon>Bacillales</taxon>
        <taxon>Paenibacillaceae</taxon>
        <taxon>Paenibacillus</taxon>
    </lineage>
</organism>
<dbReference type="RefSeq" id="WP_209969722.1">
    <property type="nucleotide sequence ID" value="NZ_JAGGLB010000002.1"/>
</dbReference>
<dbReference type="CDD" id="cd16922">
    <property type="entry name" value="HATPase_EvgS-ArcB-TorS-like"/>
    <property type="match status" value="1"/>
</dbReference>
<dbReference type="SUPFAM" id="SSF55874">
    <property type="entry name" value="ATPase domain of HSP90 chaperone/DNA topoisomerase II/histidine kinase"/>
    <property type="match status" value="1"/>
</dbReference>
<keyword evidence="15" id="KW-1185">Reference proteome</keyword>
<dbReference type="PANTHER" id="PTHR45339:SF1">
    <property type="entry name" value="HYBRID SIGNAL TRANSDUCTION HISTIDINE KINASE J"/>
    <property type="match status" value="1"/>
</dbReference>
<dbReference type="InterPro" id="IPR005467">
    <property type="entry name" value="His_kinase_dom"/>
</dbReference>
<dbReference type="InterPro" id="IPR036097">
    <property type="entry name" value="HisK_dim/P_sf"/>
</dbReference>
<dbReference type="InterPro" id="IPR003594">
    <property type="entry name" value="HATPase_dom"/>
</dbReference>
<evidence type="ECO:0000256" key="7">
    <source>
        <dbReference type="ARBA" id="ARBA00022840"/>
    </source>
</evidence>
<feature type="transmembrane region" description="Helical" evidence="11">
    <location>
        <begin position="12"/>
        <end position="31"/>
    </location>
</feature>
<dbReference type="CDD" id="cd00082">
    <property type="entry name" value="HisKA"/>
    <property type="match status" value="1"/>
</dbReference>
<keyword evidence="11" id="KW-0472">Membrane</keyword>
<evidence type="ECO:0000256" key="8">
    <source>
        <dbReference type="ARBA" id="ARBA00023012"/>
    </source>
</evidence>
<comment type="caution">
    <text evidence="14">The sequence shown here is derived from an EMBL/GenBank/DDBJ whole genome shotgun (WGS) entry which is preliminary data.</text>
</comment>
<evidence type="ECO:0000256" key="6">
    <source>
        <dbReference type="ARBA" id="ARBA00022777"/>
    </source>
</evidence>
<evidence type="ECO:0000259" key="12">
    <source>
        <dbReference type="PROSITE" id="PS50109"/>
    </source>
</evidence>
<keyword evidence="10" id="KW-0175">Coiled coil</keyword>
<evidence type="ECO:0000256" key="2">
    <source>
        <dbReference type="ARBA" id="ARBA00012438"/>
    </source>
</evidence>
<evidence type="ECO:0000256" key="10">
    <source>
        <dbReference type="SAM" id="Coils"/>
    </source>
</evidence>
<dbReference type="Gene3D" id="3.40.50.2300">
    <property type="match status" value="1"/>
</dbReference>
<dbReference type="SMART" id="SM00448">
    <property type="entry name" value="REC"/>
    <property type="match status" value="1"/>
</dbReference>
<dbReference type="SUPFAM" id="SSF55781">
    <property type="entry name" value="GAF domain-like"/>
    <property type="match status" value="1"/>
</dbReference>
<keyword evidence="11" id="KW-0812">Transmembrane</keyword>
<dbReference type="PROSITE" id="PS50109">
    <property type="entry name" value="HIS_KIN"/>
    <property type="match status" value="1"/>
</dbReference>
<dbReference type="CDD" id="cd17546">
    <property type="entry name" value="REC_hyHK_CKI1_RcsC-like"/>
    <property type="match status" value="1"/>
</dbReference>
<dbReference type="SMART" id="SM00387">
    <property type="entry name" value="HATPase_c"/>
    <property type="match status" value="1"/>
</dbReference>
<dbReference type="InterPro" id="IPR003018">
    <property type="entry name" value="GAF"/>
</dbReference>
<feature type="transmembrane region" description="Helical" evidence="11">
    <location>
        <begin position="190"/>
        <end position="210"/>
    </location>
</feature>
<dbReference type="Gene3D" id="3.30.565.10">
    <property type="entry name" value="Histidine kinase-like ATPase, C-terminal domain"/>
    <property type="match status" value="1"/>
</dbReference>
<keyword evidence="7" id="KW-0067">ATP-binding</keyword>
<keyword evidence="6 14" id="KW-0418">Kinase</keyword>
<dbReference type="PROSITE" id="PS50110">
    <property type="entry name" value="RESPONSE_REGULATORY"/>
    <property type="match status" value="1"/>
</dbReference>
<dbReference type="Gene3D" id="3.30.450.40">
    <property type="match status" value="1"/>
</dbReference>
<feature type="domain" description="Response regulatory" evidence="13">
    <location>
        <begin position="806"/>
        <end position="923"/>
    </location>
</feature>
<reference evidence="14 15" key="1">
    <citation type="submission" date="2021-03" db="EMBL/GenBank/DDBJ databases">
        <title>Genomic Encyclopedia of Type Strains, Phase IV (KMG-IV): sequencing the most valuable type-strain genomes for metagenomic binning, comparative biology and taxonomic classification.</title>
        <authorList>
            <person name="Goeker M."/>
        </authorList>
    </citation>
    <scope>NUCLEOTIDE SEQUENCE [LARGE SCALE GENOMIC DNA]</scope>
    <source>
        <strain evidence="14 15">DSM 26048</strain>
    </source>
</reference>
<dbReference type="PANTHER" id="PTHR45339">
    <property type="entry name" value="HYBRID SIGNAL TRANSDUCTION HISTIDINE KINASE J"/>
    <property type="match status" value="1"/>
</dbReference>
<name>A0ABS4IQT0_9BACL</name>
<dbReference type="EMBL" id="JAGGLB010000002">
    <property type="protein sequence ID" value="MBP1988964.1"/>
    <property type="molecule type" value="Genomic_DNA"/>
</dbReference>
<proteinExistence type="predicted"/>
<evidence type="ECO:0000256" key="5">
    <source>
        <dbReference type="ARBA" id="ARBA00022741"/>
    </source>
</evidence>
<keyword evidence="5" id="KW-0547">Nucleotide-binding</keyword>
<dbReference type="Pfam" id="PF00512">
    <property type="entry name" value="HisKA"/>
    <property type="match status" value="1"/>
</dbReference>
<dbReference type="GO" id="GO:0004673">
    <property type="term" value="F:protein histidine kinase activity"/>
    <property type="evidence" value="ECO:0007669"/>
    <property type="project" value="UniProtKB-EC"/>
</dbReference>
<dbReference type="Pfam" id="PF00072">
    <property type="entry name" value="Response_reg"/>
    <property type="match status" value="1"/>
</dbReference>
<accession>A0ABS4IQT0</accession>
<dbReference type="SUPFAM" id="SSF47384">
    <property type="entry name" value="Homodimeric domain of signal transducing histidine kinase"/>
    <property type="match status" value="1"/>
</dbReference>
<dbReference type="Pfam" id="PF13185">
    <property type="entry name" value="GAF_2"/>
    <property type="match status" value="1"/>
</dbReference>
<dbReference type="InterPro" id="IPR003661">
    <property type="entry name" value="HisK_dim/P_dom"/>
</dbReference>
<evidence type="ECO:0000256" key="3">
    <source>
        <dbReference type="ARBA" id="ARBA00022553"/>
    </source>
</evidence>
<evidence type="ECO:0000313" key="14">
    <source>
        <dbReference type="EMBL" id="MBP1988964.1"/>
    </source>
</evidence>
<dbReference type="Pfam" id="PF02518">
    <property type="entry name" value="HATPase_c"/>
    <property type="match status" value="1"/>
</dbReference>
<dbReference type="InterPro" id="IPR011006">
    <property type="entry name" value="CheY-like_superfamily"/>
</dbReference>
<dbReference type="InterPro" id="IPR007891">
    <property type="entry name" value="CHASE3"/>
</dbReference>
<dbReference type="InterPro" id="IPR036890">
    <property type="entry name" value="HATPase_C_sf"/>
</dbReference>
<feature type="coiled-coil region" evidence="10">
    <location>
        <begin position="425"/>
        <end position="515"/>
    </location>
</feature>
<keyword evidence="8" id="KW-0902">Two-component regulatory system</keyword>
<evidence type="ECO:0000256" key="11">
    <source>
        <dbReference type="SAM" id="Phobius"/>
    </source>
</evidence>
<dbReference type="CDD" id="cd19410">
    <property type="entry name" value="HK9-like_sensor"/>
    <property type="match status" value="1"/>
</dbReference>
<sequence>MLKNTRFNIRTKIMLGYIIIIICLGVSVLLVTQRISDMQKEIDFITSHDLEVHNLTNRIEKHLLDMETGQRGYLITGDSKYLEPYNSGRNEWVQDFNRLVGLLTDNQSQLQKLGDIKVIIERWISTAGEPTIEWKRDGKTEEILNYFKTDVGKENMDQMRAEFESFRTIEKQLTNDRAALLASKNNVLKLQLFIILLVISLLAIVAAQFISGSIVRTISQVIKTIKGIASSSGANAERIQVTSNDEIKDLSDAANELLDNHEEQFWLQSRIAEMAVTSHGVNDVKELAQLFISKFASMLNSSYGAFYLRVGTGEQQKLVRAASFAADGEARGNSSFLIGQGLVGQAALEKRMIYLDSVPQDYVKITSGLGEASPKSIVIAPIQYDGTVEAVIELASFELFTLAHRKLLQNTIDSFGIAINNVTSRMEVERLLKESQELTEKLQTQSEELQAQTEELQAQTEELQAQAEELQVQQEELRTSNEQLEEQNQYALQKAHELEGTKKELEIFAEELQKNSAFKSEFLANMSHELRTPLNSVIILSQMLYENKRGTLSPEEEEYSRVIYAAGHDLLALIDDILDLSKVEAGKIDIVVDEVNISELPQMLSYNFIQIAEKKGISFEFILGSGVPDTIHTDSRRLQQILKNLLSNAFKFTERGNVTLQIQKADQATVNRLFPSRSSDYVLAISVEDTGIGIPQDKQNLIFEAFQQVDGTTNRRYGGTGLGLSICREFSRLLGGIIELSSQINKGSTFTLYLPSMKKGAIESAEKEIAITNSSWSPSSESFHEKVSIPEKLKASSEPVLFKGKKVLLVDDDIRNVFALTIALENEGMTVKVASNGKEGLELLEEERDIDLILMDIMMPIMDGYEAMKIIRNKLQYKELPIIALTAKAMKNDREKCLEAGASDYISKPLQIDQLFSLLRVWLTY</sequence>
<keyword evidence="11" id="KW-1133">Transmembrane helix</keyword>
<feature type="modified residue" description="4-aspartylphosphate" evidence="9">
    <location>
        <position position="856"/>
    </location>
</feature>
<evidence type="ECO:0000256" key="9">
    <source>
        <dbReference type="PROSITE-ProRule" id="PRU00169"/>
    </source>
</evidence>
<dbReference type="Pfam" id="PF05227">
    <property type="entry name" value="CHASE3"/>
    <property type="match status" value="1"/>
</dbReference>
<evidence type="ECO:0000256" key="4">
    <source>
        <dbReference type="ARBA" id="ARBA00022679"/>
    </source>
</evidence>
<keyword evidence="3 9" id="KW-0597">Phosphoprotein</keyword>
<keyword evidence="4 14" id="KW-0808">Transferase</keyword>
<comment type="catalytic activity">
    <reaction evidence="1">
        <text>ATP + protein L-histidine = ADP + protein N-phospho-L-histidine.</text>
        <dbReference type="EC" id="2.7.13.3"/>
    </reaction>
</comment>
<dbReference type="PRINTS" id="PR00344">
    <property type="entry name" value="BCTRLSENSOR"/>
</dbReference>
<dbReference type="InterPro" id="IPR029016">
    <property type="entry name" value="GAF-like_dom_sf"/>
</dbReference>
<dbReference type="InterPro" id="IPR004358">
    <property type="entry name" value="Sig_transdc_His_kin-like_C"/>
</dbReference>
<gene>
    <name evidence="14" type="ORF">J2Z66_000559</name>
</gene>
<dbReference type="InterPro" id="IPR001789">
    <property type="entry name" value="Sig_transdc_resp-reg_receiver"/>
</dbReference>
<dbReference type="Proteomes" id="UP001519287">
    <property type="component" value="Unassembled WGS sequence"/>
</dbReference>